<dbReference type="AlphaFoldDB" id="A0A6A7YBE3"/>
<dbReference type="RefSeq" id="WP_048370119.1">
    <property type="nucleotide sequence ID" value="NZ_JYLD01000008.1"/>
</dbReference>
<dbReference type="InterPro" id="IPR036388">
    <property type="entry name" value="WH-like_DNA-bd_sf"/>
</dbReference>
<evidence type="ECO:0000256" key="4">
    <source>
        <dbReference type="ARBA" id="ARBA00023163"/>
    </source>
</evidence>
<dbReference type="GO" id="GO:0006351">
    <property type="term" value="P:DNA-templated transcription"/>
    <property type="evidence" value="ECO:0007669"/>
    <property type="project" value="TreeGrafter"/>
</dbReference>
<dbReference type="Gene3D" id="3.40.190.10">
    <property type="entry name" value="Periplasmic binding protein-like II"/>
    <property type="match status" value="2"/>
</dbReference>
<gene>
    <name evidence="7" type="ORF">GHO39_18740</name>
    <name evidence="6" type="ORF">GHO40_16770</name>
</gene>
<sequence>MSRLPPLRALQIFETVGHCGGISQAAKRLNLSVGAVSQQMKLLDEALGMSLTVKDGQRLRLNAIGQRFHARCSTAFEELRAAVAEVERSKNPNNLYVSGLPSLMNKWLGPLIYEWQHEHDDLDIYLDGTLADTSEEENADFRIGYGEPVQYAERSVVLFHDCVVPACSPALLGQPGTVGQAADLLQYPLIRVDSRPKFDSPPSWVEWFGLEGGVVEQTIAVRRSFSSASMAIQAAIDHQGIVLAQYSMIARDIAEGRLIIPWPRAMALPSPYYLSWHPNTLQKAQCRAFQRWLIGRGKAQEDMTERLITALPAQATVGASLPRDL</sequence>
<keyword evidence="2" id="KW-0805">Transcription regulation</keyword>
<dbReference type="GO" id="GO:0043565">
    <property type="term" value="F:sequence-specific DNA binding"/>
    <property type="evidence" value="ECO:0007669"/>
    <property type="project" value="TreeGrafter"/>
</dbReference>
<evidence type="ECO:0000256" key="1">
    <source>
        <dbReference type="ARBA" id="ARBA00009437"/>
    </source>
</evidence>
<dbReference type="Gene3D" id="1.10.10.10">
    <property type="entry name" value="Winged helix-like DNA-binding domain superfamily/Winged helix DNA-binding domain"/>
    <property type="match status" value="1"/>
</dbReference>
<evidence type="ECO:0000313" key="6">
    <source>
        <dbReference type="EMBL" id="MQT48360.1"/>
    </source>
</evidence>
<dbReference type="GO" id="GO:0003700">
    <property type="term" value="F:DNA-binding transcription factor activity"/>
    <property type="evidence" value="ECO:0007669"/>
    <property type="project" value="InterPro"/>
</dbReference>
<dbReference type="EMBL" id="WIWJ01000030">
    <property type="protein sequence ID" value="MQT48360.1"/>
    <property type="molecule type" value="Genomic_DNA"/>
</dbReference>
<dbReference type="PANTHER" id="PTHR30537:SF74">
    <property type="entry name" value="HTH-TYPE TRANSCRIPTIONAL REGULATOR TRPI"/>
    <property type="match status" value="1"/>
</dbReference>
<evidence type="ECO:0000313" key="9">
    <source>
        <dbReference type="Proteomes" id="UP000489190"/>
    </source>
</evidence>
<dbReference type="Proteomes" id="UP000489190">
    <property type="component" value="Unassembled WGS sequence"/>
</dbReference>
<evidence type="ECO:0000256" key="3">
    <source>
        <dbReference type="ARBA" id="ARBA00023125"/>
    </source>
</evidence>
<evidence type="ECO:0000313" key="7">
    <source>
        <dbReference type="EMBL" id="MQT91156.1"/>
    </source>
</evidence>
<comment type="caution">
    <text evidence="6">The sequence shown here is derived from an EMBL/GenBank/DDBJ whole genome shotgun (WGS) entry which is preliminary data.</text>
</comment>
<keyword evidence="3" id="KW-0238">DNA-binding</keyword>
<organism evidence="6 8">
    <name type="scientific">Pseudomonas helleri</name>
    <dbReference type="NCBI Taxonomy" id="1608996"/>
    <lineage>
        <taxon>Bacteria</taxon>
        <taxon>Pseudomonadati</taxon>
        <taxon>Pseudomonadota</taxon>
        <taxon>Gammaproteobacteria</taxon>
        <taxon>Pseudomonadales</taxon>
        <taxon>Pseudomonadaceae</taxon>
        <taxon>Pseudomonas</taxon>
    </lineage>
</organism>
<dbReference type="InterPro" id="IPR058163">
    <property type="entry name" value="LysR-type_TF_proteobact-type"/>
</dbReference>
<proteinExistence type="inferred from homology"/>
<reference evidence="8 9" key="1">
    <citation type="submission" date="2019-10" db="EMBL/GenBank/DDBJ databases">
        <title>Evaluation of single-gene subtyping targets for Pseudomonas.</title>
        <authorList>
            <person name="Reichler S.J."/>
            <person name="Orsi R.H."/>
            <person name="Wiedmann M."/>
            <person name="Martin N.H."/>
            <person name="Murphy S.I."/>
        </authorList>
    </citation>
    <scope>NUCLEOTIDE SEQUENCE [LARGE SCALE GENOMIC DNA]</scope>
    <source>
        <strain evidence="7 9">FSL R10-3254</strain>
        <strain evidence="6 8">FSL R10-3257</strain>
    </source>
</reference>
<dbReference type="InterPro" id="IPR005119">
    <property type="entry name" value="LysR_subst-bd"/>
</dbReference>
<dbReference type="InterPro" id="IPR000847">
    <property type="entry name" value="LysR_HTH_N"/>
</dbReference>
<keyword evidence="4" id="KW-0804">Transcription</keyword>
<dbReference type="PANTHER" id="PTHR30537">
    <property type="entry name" value="HTH-TYPE TRANSCRIPTIONAL REGULATOR"/>
    <property type="match status" value="1"/>
</dbReference>
<protein>
    <submittedName>
        <fullName evidence="6">LysR family transcriptional regulator</fullName>
    </submittedName>
</protein>
<evidence type="ECO:0000313" key="8">
    <source>
        <dbReference type="Proteomes" id="UP000441404"/>
    </source>
</evidence>
<dbReference type="EMBL" id="WIWI01000054">
    <property type="protein sequence ID" value="MQT91156.1"/>
    <property type="molecule type" value="Genomic_DNA"/>
</dbReference>
<name>A0A6A7YBE3_9PSED</name>
<dbReference type="InterPro" id="IPR036390">
    <property type="entry name" value="WH_DNA-bd_sf"/>
</dbReference>
<evidence type="ECO:0000256" key="2">
    <source>
        <dbReference type="ARBA" id="ARBA00023015"/>
    </source>
</evidence>
<evidence type="ECO:0000259" key="5">
    <source>
        <dbReference type="PROSITE" id="PS50931"/>
    </source>
</evidence>
<dbReference type="OrthoDB" id="5526340at2"/>
<dbReference type="Proteomes" id="UP000441404">
    <property type="component" value="Unassembled WGS sequence"/>
</dbReference>
<comment type="similarity">
    <text evidence="1">Belongs to the LysR transcriptional regulatory family.</text>
</comment>
<feature type="domain" description="HTH lysR-type" evidence="5">
    <location>
        <begin position="5"/>
        <end position="62"/>
    </location>
</feature>
<accession>A0A6A7YBE3</accession>
<dbReference type="Pfam" id="PF00126">
    <property type="entry name" value="HTH_1"/>
    <property type="match status" value="1"/>
</dbReference>
<dbReference type="PROSITE" id="PS50931">
    <property type="entry name" value="HTH_LYSR"/>
    <property type="match status" value="1"/>
</dbReference>
<dbReference type="Pfam" id="PF03466">
    <property type="entry name" value="LysR_substrate"/>
    <property type="match status" value="1"/>
</dbReference>
<dbReference type="SUPFAM" id="SSF53850">
    <property type="entry name" value="Periplasmic binding protein-like II"/>
    <property type="match status" value="1"/>
</dbReference>
<dbReference type="SUPFAM" id="SSF46785">
    <property type="entry name" value="Winged helix' DNA-binding domain"/>
    <property type="match status" value="1"/>
</dbReference>